<dbReference type="EMBL" id="ACFY01000040">
    <property type="protein sequence ID" value="EEG95162.1"/>
    <property type="molecule type" value="Genomic_DNA"/>
</dbReference>
<dbReference type="GO" id="GO:0044781">
    <property type="term" value="P:bacterial-type flagellum organization"/>
    <property type="evidence" value="ECO:0007669"/>
    <property type="project" value="UniProtKB-KW"/>
</dbReference>
<comment type="similarity">
    <text evidence="2">Belongs to the FliH family.</text>
</comment>
<reference evidence="9 10" key="1">
    <citation type="submission" date="2009-02" db="EMBL/GenBank/DDBJ databases">
        <authorList>
            <person name="Fulton L."/>
            <person name="Clifton S."/>
            <person name="Fulton B."/>
            <person name="Xu J."/>
            <person name="Minx P."/>
            <person name="Pepin K.H."/>
            <person name="Johnson M."/>
            <person name="Bhonagiri V."/>
            <person name="Nash W.E."/>
            <person name="Mardis E.R."/>
            <person name="Wilson R.K."/>
        </authorList>
    </citation>
    <scope>NUCLEOTIDE SEQUENCE [LARGE SCALE GENOMIC DNA]</scope>
    <source>
        <strain evidence="9 10">DSM 16841</strain>
    </source>
</reference>
<keyword evidence="9" id="KW-0969">Cilium</keyword>
<evidence type="ECO:0000256" key="6">
    <source>
        <dbReference type="ARBA" id="ARBA00023225"/>
    </source>
</evidence>
<accession>C0FQE0</accession>
<evidence type="ECO:0000256" key="3">
    <source>
        <dbReference type="ARBA" id="ARBA00022448"/>
    </source>
</evidence>
<evidence type="ECO:0000256" key="1">
    <source>
        <dbReference type="ARBA" id="ARBA00003041"/>
    </source>
</evidence>
<evidence type="ECO:0000256" key="5">
    <source>
        <dbReference type="ARBA" id="ARBA00022927"/>
    </source>
</evidence>
<comment type="caution">
    <text evidence="9">The sequence shown here is derived from an EMBL/GenBank/DDBJ whole genome shotgun (WGS) entry which is preliminary data.</text>
</comment>
<keyword evidence="6" id="KW-1006">Bacterial flagellum protein export</keyword>
<comment type="function">
    <text evidence="1">Needed for flagellar regrowth and assembly.</text>
</comment>
<dbReference type="GO" id="GO:0015031">
    <property type="term" value="P:protein transport"/>
    <property type="evidence" value="ECO:0007669"/>
    <property type="project" value="UniProtKB-KW"/>
</dbReference>
<keyword evidence="9" id="KW-0966">Cell projection</keyword>
<dbReference type="PANTHER" id="PTHR34982:SF1">
    <property type="entry name" value="FLAGELLAR ASSEMBLY PROTEIN FLIH"/>
    <property type="match status" value="1"/>
</dbReference>
<dbReference type="Pfam" id="PF02108">
    <property type="entry name" value="FliH"/>
    <property type="match status" value="1"/>
</dbReference>
<evidence type="ECO:0000313" key="10">
    <source>
        <dbReference type="Proteomes" id="UP000003561"/>
    </source>
</evidence>
<dbReference type="InterPro" id="IPR018035">
    <property type="entry name" value="Flagellar_FliH/T3SS_HrpE"/>
</dbReference>
<evidence type="ECO:0000256" key="7">
    <source>
        <dbReference type="SAM" id="Coils"/>
    </source>
</evidence>
<evidence type="ECO:0000256" key="4">
    <source>
        <dbReference type="ARBA" id="ARBA00022795"/>
    </source>
</evidence>
<keyword evidence="7" id="KW-0175">Coiled coil</keyword>
<reference evidence="9 10" key="2">
    <citation type="submission" date="2009-03" db="EMBL/GenBank/DDBJ databases">
        <title>Draft genome sequence of Roseburia inulinivorans (DSM 16841).</title>
        <authorList>
            <person name="Sudarsanam P."/>
            <person name="Ley R."/>
            <person name="Guruge J."/>
            <person name="Turnbaugh P.J."/>
            <person name="Mahowald M."/>
            <person name="Liep D."/>
            <person name="Gordon J."/>
        </authorList>
    </citation>
    <scope>NUCLEOTIDE SEQUENCE [LARGE SCALE GENOMIC DNA]</scope>
    <source>
        <strain evidence="9 10">DSM 16841</strain>
    </source>
</reference>
<dbReference type="Proteomes" id="UP000003561">
    <property type="component" value="Unassembled WGS sequence"/>
</dbReference>
<evidence type="ECO:0000313" key="9">
    <source>
        <dbReference type="EMBL" id="EEG95162.1"/>
    </source>
</evidence>
<dbReference type="InterPro" id="IPR051472">
    <property type="entry name" value="T3SS_Stator/FliH"/>
</dbReference>
<dbReference type="eggNOG" id="COG1317">
    <property type="taxonomic scope" value="Bacteria"/>
</dbReference>
<dbReference type="AlphaFoldDB" id="C0FQE0"/>
<feature type="coiled-coil region" evidence="7">
    <location>
        <begin position="26"/>
        <end position="147"/>
    </location>
</feature>
<dbReference type="PANTHER" id="PTHR34982">
    <property type="entry name" value="YOP PROTEINS TRANSLOCATION PROTEIN L"/>
    <property type="match status" value="1"/>
</dbReference>
<keyword evidence="9" id="KW-0282">Flagellum</keyword>
<feature type="domain" description="Flagellar assembly protein FliH/Type III secretion system HrpE" evidence="8">
    <location>
        <begin position="126"/>
        <end position="253"/>
    </location>
</feature>
<keyword evidence="5" id="KW-0653">Protein transport</keyword>
<organism evidence="9 10">
    <name type="scientific">Roseburia inulinivorans DSM 16841</name>
    <dbReference type="NCBI Taxonomy" id="622312"/>
    <lineage>
        <taxon>Bacteria</taxon>
        <taxon>Bacillati</taxon>
        <taxon>Bacillota</taxon>
        <taxon>Clostridia</taxon>
        <taxon>Lachnospirales</taxon>
        <taxon>Lachnospiraceae</taxon>
        <taxon>Roseburia</taxon>
    </lineage>
</organism>
<keyword evidence="3" id="KW-0813">Transport</keyword>
<evidence type="ECO:0000259" key="8">
    <source>
        <dbReference type="Pfam" id="PF02108"/>
    </source>
</evidence>
<evidence type="ECO:0000256" key="2">
    <source>
        <dbReference type="ARBA" id="ARBA00006602"/>
    </source>
</evidence>
<protein>
    <submittedName>
        <fullName evidence="9">Flagellar assembly protein FliH</fullName>
    </submittedName>
</protein>
<name>C0FQE0_9FIRM</name>
<dbReference type="GO" id="GO:0005829">
    <property type="term" value="C:cytosol"/>
    <property type="evidence" value="ECO:0007669"/>
    <property type="project" value="TreeGrafter"/>
</dbReference>
<keyword evidence="4" id="KW-1005">Bacterial flagellum biogenesis</keyword>
<sequence length="263" mass="30191">MPNLYKQYFVHNEPNNKRVINSDDIVEKRLEKMAELKRREQKTTDENGFSAGIVGPDTDYVEEIDHVAEAKKEAEKILAEAQAQAQAILNQANQEAEDIRENAKNTGYQEGRQSLESELATQREELQNEYQSKQETLQNEFREKQQNMEKDLVDVILEVFNKVFHIQFDHKKHILMYLIDDAILNIEGDKKFRIKVANSNVMFLENHKEEILERVGAGIEIEIVADSSMDGNSCVIETDSGVFDCSLGVQLENLIKDIKSLCL</sequence>
<dbReference type="Gene3D" id="1.20.5.620">
    <property type="entry name" value="F1F0 ATP synthase subunit B, membrane domain"/>
    <property type="match status" value="1"/>
</dbReference>
<proteinExistence type="inferred from homology"/>
<gene>
    <name evidence="9" type="primary">fliH</name>
    <name evidence="9" type="ORF">ROSEINA2194_00944</name>
</gene>